<accession>A0A7V7YKK1</accession>
<feature type="domain" description="Shedu protein SduA C-terminal" evidence="1">
    <location>
        <begin position="177"/>
        <end position="350"/>
    </location>
</feature>
<organism evidence="2 3">
    <name type="scientific">Stenotrophomonas rhizophila</name>
    <dbReference type="NCBI Taxonomy" id="216778"/>
    <lineage>
        <taxon>Bacteria</taxon>
        <taxon>Pseudomonadati</taxon>
        <taxon>Pseudomonadota</taxon>
        <taxon>Gammaproteobacteria</taxon>
        <taxon>Lysobacterales</taxon>
        <taxon>Lysobacteraceae</taxon>
        <taxon>Stenotrophomonas</taxon>
    </lineage>
</organism>
<dbReference type="Proteomes" id="UP000449004">
    <property type="component" value="Unassembled WGS sequence"/>
</dbReference>
<dbReference type="EMBL" id="WELC01000001">
    <property type="protein sequence ID" value="KAB7632977.1"/>
    <property type="molecule type" value="Genomic_DNA"/>
</dbReference>
<evidence type="ECO:0000259" key="1">
    <source>
        <dbReference type="Pfam" id="PF14082"/>
    </source>
</evidence>
<name>A0A7V7YKK1_9GAMM</name>
<sequence length="358" mass="40003">MKIVDTVYDYADGRHHLTRGMCRVRVFASENGPAVLLTDLGEMNDGASVTNAARRIMEGVVETGLATAPCAFIEHYENKSSAEDTFDLLTAPPNVQWKSISSSAALEILGCGPDELGNRSDSNRRIAASAETLRLRRDRFADSPFPEPPKVISRKAQIRNRMISRSDVQKLVDAGSGERELQRLIKSDLSIIAEAFSAPSDEYICFSEMPIADGQVDFAVFTSRSRMDVILIEVKGAEFNLVNSNGYREFNHKVLEAAGQLRHRLGLIYRDLDVFRENLHQIRANAEKGSPLFGAFLGPRVPLEVDPCKDINIRTVIIGGRTQDDAAESRKRHDFERGTSPAIRLESWDTWLRRLQRA</sequence>
<dbReference type="Pfam" id="PF14082">
    <property type="entry name" value="SduA_C"/>
    <property type="match status" value="1"/>
</dbReference>
<dbReference type="InterPro" id="IPR025359">
    <property type="entry name" value="SduA_C"/>
</dbReference>
<dbReference type="RefSeq" id="WP_152150609.1">
    <property type="nucleotide sequence ID" value="NZ_WELC01000001.1"/>
</dbReference>
<dbReference type="AlphaFoldDB" id="A0A7V7YKK1"/>
<comment type="caution">
    <text evidence="2">The sequence shown here is derived from an EMBL/GenBank/DDBJ whole genome shotgun (WGS) entry which is preliminary data.</text>
</comment>
<proteinExistence type="predicted"/>
<protein>
    <submittedName>
        <fullName evidence="2">DUF4263 domain-containing protein</fullName>
    </submittedName>
</protein>
<gene>
    <name evidence="2" type="ORF">F9K92_00235</name>
</gene>
<reference evidence="2 3" key="1">
    <citation type="submission" date="2019-10" db="EMBL/GenBank/DDBJ databases">
        <title>Halotolerant bacteria associated to Saharan-endemic halophytes Stipa tenacissima L. and Atriplex halimus L mitigate salt stress and promote growth of tomato plants.</title>
        <authorList>
            <person name="Dif G."/>
        </authorList>
    </citation>
    <scope>NUCLEOTIDE SEQUENCE [LARGE SCALE GENOMIC DNA]</scope>
    <source>
        <strain evidence="2 3">IS26</strain>
    </source>
</reference>
<evidence type="ECO:0000313" key="2">
    <source>
        <dbReference type="EMBL" id="KAB7632977.1"/>
    </source>
</evidence>
<evidence type="ECO:0000313" key="3">
    <source>
        <dbReference type="Proteomes" id="UP000449004"/>
    </source>
</evidence>